<keyword evidence="6 8" id="KW-1133">Transmembrane helix</keyword>
<keyword evidence="2 10" id="KW-0645">Protease</keyword>
<dbReference type="GO" id="GO:0004252">
    <property type="term" value="F:serine-type endopeptidase activity"/>
    <property type="evidence" value="ECO:0007669"/>
    <property type="project" value="InterPro"/>
</dbReference>
<protein>
    <submittedName>
        <fullName evidence="10">Rhomboid family intramembrane serine protease</fullName>
    </submittedName>
</protein>
<evidence type="ECO:0000256" key="3">
    <source>
        <dbReference type="ARBA" id="ARBA00022692"/>
    </source>
</evidence>
<evidence type="ECO:0000256" key="7">
    <source>
        <dbReference type="ARBA" id="ARBA00023136"/>
    </source>
</evidence>
<feature type="transmembrane region" description="Helical" evidence="8">
    <location>
        <begin position="93"/>
        <end position="113"/>
    </location>
</feature>
<dbReference type="PANTHER" id="PTHR22936">
    <property type="entry name" value="RHOMBOID-RELATED"/>
    <property type="match status" value="1"/>
</dbReference>
<dbReference type="GO" id="GO:0006508">
    <property type="term" value="P:proteolysis"/>
    <property type="evidence" value="ECO:0007669"/>
    <property type="project" value="UniProtKB-KW"/>
</dbReference>
<proteinExistence type="predicted"/>
<dbReference type="GO" id="GO:0016020">
    <property type="term" value="C:membrane"/>
    <property type="evidence" value="ECO:0007669"/>
    <property type="project" value="UniProtKB-SubCell"/>
</dbReference>
<evidence type="ECO:0000256" key="2">
    <source>
        <dbReference type="ARBA" id="ARBA00022670"/>
    </source>
</evidence>
<comment type="caution">
    <text evidence="10">The sequence shown here is derived from an EMBL/GenBank/DDBJ whole genome shotgun (WGS) entry which is preliminary data.</text>
</comment>
<dbReference type="Pfam" id="PF01694">
    <property type="entry name" value="Rhomboid"/>
    <property type="match status" value="1"/>
</dbReference>
<reference evidence="10" key="2">
    <citation type="submission" date="2021-04" db="EMBL/GenBank/DDBJ databases">
        <authorList>
            <person name="Gilroy R."/>
        </authorList>
    </citation>
    <scope>NUCLEOTIDE SEQUENCE</scope>
    <source>
        <strain evidence="10">ChiBcec15-3976</strain>
    </source>
</reference>
<gene>
    <name evidence="10" type="ORF">H9910_10170</name>
</gene>
<name>A0A9D2RHZ0_9FIRM</name>
<dbReference type="Proteomes" id="UP000823909">
    <property type="component" value="Unassembled WGS sequence"/>
</dbReference>
<dbReference type="EMBL" id="DWUU01000060">
    <property type="protein sequence ID" value="HJD43343.1"/>
    <property type="molecule type" value="Genomic_DNA"/>
</dbReference>
<feature type="domain" description="Peptidase S54 rhomboid" evidence="9">
    <location>
        <begin position="51"/>
        <end position="191"/>
    </location>
</feature>
<dbReference type="InterPro" id="IPR002610">
    <property type="entry name" value="Peptidase_S54_rhomboid-like"/>
</dbReference>
<feature type="transmembrane region" description="Helical" evidence="8">
    <location>
        <begin position="173"/>
        <end position="190"/>
    </location>
</feature>
<feature type="transmembrane region" description="Helical" evidence="8">
    <location>
        <begin position="151"/>
        <end position="167"/>
    </location>
</feature>
<dbReference type="InterPro" id="IPR022764">
    <property type="entry name" value="Peptidase_S54_rhomboid_dom"/>
</dbReference>
<feature type="transmembrane region" description="Helical" evidence="8">
    <location>
        <begin position="7"/>
        <end position="27"/>
    </location>
</feature>
<feature type="transmembrane region" description="Helical" evidence="8">
    <location>
        <begin position="119"/>
        <end position="139"/>
    </location>
</feature>
<dbReference type="Gene3D" id="1.20.1540.10">
    <property type="entry name" value="Rhomboid-like"/>
    <property type="match status" value="1"/>
</dbReference>
<reference evidence="10" key="1">
    <citation type="journal article" date="2021" name="PeerJ">
        <title>Extensive microbial diversity within the chicken gut microbiome revealed by metagenomics and culture.</title>
        <authorList>
            <person name="Gilroy R."/>
            <person name="Ravi A."/>
            <person name="Getino M."/>
            <person name="Pursley I."/>
            <person name="Horton D.L."/>
            <person name="Alikhan N.F."/>
            <person name="Baker D."/>
            <person name="Gharbi K."/>
            <person name="Hall N."/>
            <person name="Watson M."/>
            <person name="Adriaenssens E.M."/>
            <person name="Foster-Nyarko E."/>
            <person name="Jarju S."/>
            <person name="Secka A."/>
            <person name="Antonio M."/>
            <person name="Oren A."/>
            <person name="Chaudhuri R.R."/>
            <person name="La Ragione R."/>
            <person name="Hildebrand F."/>
            <person name="Pallen M.J."/>
        </authorList>
    </citation>
    <scope>NUCLEOTIDE SEQUENCE</scope>
    <source>
        <strain evidence="10">ChiBcec15-3976</strain>
    </source>
</reference>
<dbReference type="InterPro" id="IPR035952">
    <property type="entry name" value="Rhomboid-like_sf"/>
</dbReference>
<dbReference type="PANTHER" id="PTHR22936:SF69">
    <property type="entry name" value="RHOMBOID-LIKE PROTEIN"/>
    <property type="match status" value="1"/>
</dbReference>
<accession>A0A9D2RHZ0</accession>
<evidence type="ECO:0000256" key="1">
    <source>
        <dbReference type="ARBA" id="ARBA00004141"/>
    </source>
</evidence>
<evidence type="ECO:0000256" key="4">
    <source>
        <dbReference type="ARBA" id="ARBA00022801"/>
    </source>
</evidence>
<evidence type="ECO:0000256" key="8">
    <source>
        <dbReference type="SAM" id="Phobius"/>
    </source>
</evidence>
<evidence type="ECO:0000256" key="6">
    <source>
        <dbReference type="ARBA" id="ARBA00022989"/>
    </source>
</evidence>
<dbReference type="SUPFAM" id="SSF144091">
    <property type="entry name" value="Rhomboid-like"/>
    <property type="match status" value="1"/>
</dbReference>
<dbReference type="AlphaFoldDB" id="A0A9D2RHZ0"/>
<evidence type="ECO:0000313" key="11">
    <source>
        <dbReference type="Proteomes" id="UP000823909"/>
    </source>
</evidence>
<keyword evidence="3 8" id="KW-0812">Transmembrane</keyword>
<organism evidence="10 11">
    <name type="scientific">Candidatus Mediterraneibacter quadrami</name>
    <dbReference type="NCBI Taxonomy" id="2838684"/>
    <lineage>
        <taxon>Bacteria</taxon>
        <taxon>Bacillati</taxon>
        <taxon>Bacillota</taxon>
        <taxon>Clostridia</taxon>
        <taxon>Lachnospirales</taxon>
        <taxon>Lachnospiraceae</taxon>
        <taxon>Mediterraneibacter</taxon>
    </lineage>
</organism>
<feature type="transmembrane region" description="Helical" evidence="8">
    <location>
        <begin position="53"/>
        <end position="81"/>
    </location>
</feature>
<keyword evidence="7 8" id="KW-0472">Membrane</keyword>
<evidence type="ECO:0000259" key="9">
    <source>
        <dbReference type="Pfam" id="PF01694"/>
    </source>
</evidence>
<comment type="subcellular location">
    <subcellularLocation>
        <location evidence="1">Membrane</location>
        <topology evidence="1">Multi-pass membrane protein</topology>
    </subcellularLocation>
</comment>
<sequence>MKQRPEAVCTIALIAVNVAVFFILSLFGDTEDAVFMMRHGAMYGYLVTHDHEFYRLFTCLFLHFGIEHLLNNMVILGALGWHLEQQTGRIRFLLIYFGSGLSGNIVSLIFHGAAQDHTVSAGASGAIFGLMGALLWVVIANHGRLGRLSGRGMLVMVALSLYFGLSSSGVDNYAHIGGLISGFLLALLLYRKGRCGGAGQETCIRPEDIR</sequence>
<evidence type="ECO:0000313" key="10">
    <source>
        <dbReference type="EMBL" id="HJD43343.1"/>
    </source>
</evidence>
<keyword evidence="5" id="KW-0720">Serine protease</keyword>
<keyword evidence="4" id="KW-0378">Hydrolase</keyword>
<evidence type="ECO:0000256" key="5">
    <source>
        <dbReference type="ARBA" id="ARBA00022825"/>
    </source>
</evidence>